<evidence type="ECO:0000313" key="3">
    <source>
        <dbReference type="EMBL" id="AJT40589.1"/>
    </source>
</evidence>
<dbReference type="HOGENOM" id="CLU_737303_0_0_11"/>
<dbReference type="RefSeq" id="WP_052663521.1">
    <property type="nucleotide sequence ID" value="NZ_CP011005.1"/>
</dbReference>
<dbReference type="Proteomes" id="UP000061839">
    <property type="component" value="Chromosome"/>
</dbReference>
<dbReference type="InterPro" id="IPR023346">
    <property type="entry name" value="Lysozyme-like_dom_sf"/>
</dbReference>
<gene>
    <name evidence="3" type="ORF">UM93_01835</name>
</gene>
<dbReference type="EMBL" id="CP011005">
    <property type="protein sequence ID" value="AJT40589.1"/>
    <property type="molecule type" value="Genomic_DNA"/>
</dbReference>
<accession>A0A0D4BWB2</accession>
<protein>
    <submittedName>
        <fullName evidence="3">Transglycosylase</fullName>
    </submittedName>
</protein>
<dbReference type="PATRIC" id="fig|1618207.4.peg.375"/>
<evidence type="ECO:0000313" key="4">
    <source>
        <dbReference type="Proteomes" id="UP000061839"/>
    </source>
</evidence>
<proteinExistence type="predicted"/>
<dbReference type="OrthoDB" id="9766277at2"/>
<organism evidence="3 4">
    <name type="scientific">Psychromicrobium lacuslunae</name>
    <dbReference type="NCBI Taxonomy" id="1618207"/>
    <lineage>
        <taxon>Bacteria</taxon>
        <taxon>Bacillati</taxon>
        <taxon>Actinomycetota</taxon>
        <taxon>Actinomycetes</taxon>
        <taxon>Micrococcales</taxon>
        <taxon>Micrococcaceae</taxon>
        <taxon>Psychromicrobium</taxon>
    </lineage>
</organism>
<keyword evidence="4" id="KW-1185">Reference proteome</keyword>
<dbReference type="STRING" id="1618207.UM93_01835"/>
<feature type="coiled-coil region" evidence="1">
    <location>
        <begin position="97"/>
        <end position="124"/>
    </location>
</feature>
<feature type="chain" id="PRO_5002281082" evidence="2">
    <location>
        <begin position="35"/>
        <end position="421"/>
    </location>
</feature>
<evidence type="ECO:0000256" key="2">
    <source>
        <dbReference type="SAM" id="SignalP"/>
    </source>
</evidence>
<dbReference type="KEGG" id="ari:UM93_01835"/>
<reference evidence="3 4" key="1">
    <citation type="journal article" date="2015" name="Genome Announc.">
        <title>Complete Genome Sequencing of Protease-Producing Novel Arthrobacter sp. Strain IHBB 11108 Using PacBio Single-Molecule Real-Time Sequencing Technology.</title>
        <authorList>
            <person name="Kiran S."/>
            <person name="Swarnkar M.K."/>
            <person name="Pal M."/>
            <person name="Thakur R."/>
            <person name="Tewari R."/>
            <person name="Singh A.K."/>
            <person name="Gulati A."/>
        </authorList>
    </citation>
    <scope>NUCLEOTIDE SEQUENCE [LARGE SCALE GENOMIC DNA]</scope>
    <source>
        <strain evidence="3 4">IHBB 11108</strain>
    </source>
</reference>
<sequence length="421" mass="43965">MFRFKQRLKLVVPVSLVLTGTLLFSGIGAVSAQADDAPPSGYPSWQDVQNAKKNAASAASEVANITKLLSTLQVRAAALGDASVAASAQYARTKLALDAADAKLNVLKGQTQQSEKQASKLNTEAGSLVANAYKTGGNSLGFFSALGDMQSPGGLARLDLMNMMTRNASQLSIKAQQTQKVTEALQAQQQVAQEQQQKLTEQAQADYNSAVSAQQAAEAELAKNQATSKTLKAQLASLNNTTVAVENKYQQGVAAQAAYEAAQEAKRKAAEEAARKAAQAAAAAAAANAAANVPPPAPGGDGGYIPPEVLLPNIPGGGVNDPAGAQAYASATLGVFGWGQDQMGCLLQLWTQESSWLTNATNPSSGAYGIAQSLPPSKMDTAGADWLTNYRTQINWGLNYIKDRYGSPCGAWGHEVANNWY</sequence>
<evidence type="ECO:0000256" key="1">
    <source>
        <dbReference type="SAM" id="Coils"/>
    </source>
</evidence>
<feature type="signal peptide" evidence="2">
    <location>
        <begin position="1"/>
        <end position="34"/>
    </location>
</feature>
<keyword evidence="2" id="KW-0732">Signal</keyword>
<dbReference type="AlphaFoldDB" id="A0A0D4BWB2"/>
<dbReference type="SUPFAM" id="SSF53955">
    <property type="entry name" value="Lysozyme-like"/>
    <property type="match status" value="1"/>
</dbReference>
<keyword evidence="1" id="KW-0175">Coiled coil</keyword>
<name>A0A0D4BWB2_9MICC</name>